<dbReference type="Pfam" id="PF08387">
    <property type="entry name" value="FBD"/>
    <property type="match status" value="1"/>
</dbReference>
<feature type="domain" description="FBD" evidence="1">
    <location>
        <begin position="217"/>
        <end position="289"/>
    </location>
</feature>
<proteinExistence type="predicted"/>
<gene>
    <name evidence="2" type="ORF">OLC1_LOCUS20250</name>
</gene>
<dbReference type="SMART" id="SM00579">
    <property type="entry name" value="FBD"/>
    <property type="match status" value="1"/>
</dbReference>
<organism evidence="2 3">
    <name type="scientific">Oldenlandia corymbosa var. corymbosa</name>
    <dbReference type="NCBI Taxonomy" id="529605"/>
    <lineage>
        <taxon>Eukaryota</taxon>
        <taxon>Viridiplantae</taxon>
        <taxon>Streptophyta</taxon>
        <taxon>Embryophyta</taxon>
        <taxon>Tracheophyta</taxon>
        <taxon>Spermatophyta</taxon>
        <taxon>Magnoliopsida</taxon>
        <taxon>eudicotyledons</taxon>
        <taxon>Gunneridae</taxon>
        <taxon>Pentapetalae</taxon>
        <taxon>asterids</taxon>
        <taxon>lamiids</taxon>
        <taxon>Gentianales</taxon>
        <taxon>Rubiaceae</taxon>
        <taxon>Rubioideae</taxon>
        <taxon>Spermacoceae</taxon>
        <taxon>Hedyotis-Oldenlandia complex</taxon>
        <taxon>Oldenlandia</taxon>
    </lineage>
</organism>
<dbReference type="PANTHER" id="PTHR31900:SF27">
    <property type="entry name" value="FBD DOMAIN-CONTAINING PROTEIN"/>
    <property type="match status" value="1"/>
</dbReference>
<evidence type="ECO:0000313" key="2">
    <source>
        <dbReference type="EMBL" id="CAI9113196.1"/>
    </source>
</evidence>
<dbReference type="InterPro" id="IPR006566">
    <property type="entry name" value="FBD"/>
</dbReference>
<name>A0AAV1DZ27_OLDCO</name>
<dbReference type="AlphaFoldDB" id="A0AAV1DZ27"/>
<dbReference type="InterPro" id="IPR050232">
    <property type="entry name" value="FBL13/AtMIF1-like"/>
</dbReference>
<reference evidence="2" key="1">
    <citation type="submission" date="2023-03" db="EMBL/GenBank/DDBJ databases">
        <authorList>
            <person name="Julca I."/>
        </authorList>
    </citation>
    <scope>NUCLEOTIDE SEQUENCE</scope>
</reference>
<keyword evidence="3" id="KW-1185">Reference proteome</keyword>
<dbReference type="EMBL" id="OX459124">
    <property type="protein sequence ID" value="CAI9113196.1"/>
    <property type="molecule type" value="Genomic_DNA"/>
</dbReference>
<evidence type="ECO:0000313" key="3">
    <source>
        <dbReference type="Proteomes" id="UP001161247"/>
    </source>
</evidence>
<accession>A0AAV1DZ27</accession>
<protein>
    <submittedName>
        <fullName evidence="2">OLC1v1013761C1</fullName>
    </submittedName>
</protein>
<sequence length="289" mass="33420">MGHSCLRSLKLKLQLEVLELGVLKYGSNELFQKLISSCPVLYSLTIYRDYADGLTVCDITSSSLRFLQITDGFLCDDTDQLKICAPALEHLLFKHHGICEISMEGLHSLMTVELDLNCVDCDDIDLCDLLVDQVIQAVNRAMVMKFYHSTMETLNGSLAELSVPFDRLTELYIEYDFCDWGRLEDLLHWFMKLRVLHIEKFEDISRCHWTDPTRVPDCLKLNLQHVSFIGFEGSNRVEYELIRYILEHGSVLERIQLRGDPSESEKRLLMHQKISMFRKASQSCQIEIS</sequence>
<dbReference type="Proteomes" id="UP001161247">
    <property type="component" value="Chromosome 7"/>
</dbReference>
<dbReference type="SUPFAM" id="SSF52047">
    <property type="entry name" value="RNI-like"/>
    <property type="match status" value="1"/>
</dbReference>
<dbReference type="PANTHER" id="PTHR31900">
    <property type="entry name" value="F-BOX/RNI SUPERFAMILY PROTEIN-RELATED"/>
    <property type="match status" value="1"/>
</dbReference>
<evidence type="ECO:0000259" key="1">
    <source>
        <dbReference type="SMART" id="SM00579"/>
    </source>
</evidence>